<organism evidence="1 2">
    <name type="scientific">Dallia pectoralis</name>
    <name type="common">Alaska blackfish</name>
    <dbReference type="NCBI Taxonomy" id="75939"/>
    <lineage>
        <taxon>Eukaryota</taxon>
        <taxon>Metazoa</taxon>
        <taxon>Chordata</taxon>
        <taxon>Craniata</taxon>
        <taxon>Vertebrata</taxon>
        <taxon>Euteleostomi</taxon>
        <taxon>Actinopterygii</taxon>
        <taxon>Neopterygii</taxon>
        <taxon>Teleostei</taxon>
        <taxon>Protacanthopterygii</taxon>
        <taxon>Esociformes</taxon>
        <taxon>Umbridae</taxon>
        <taxon>Dallia</taxon>
    </lineage>
</organism>
<protein>
    <submittedName>
        <fullName evidence="1">Uncharacterized protein</fullName>
    </submittedName>
</protein>
<dbReference type="EMBL" id="CM055738">
    <property type="protein sequence ID" value="KAJ8004903.1"/>
    <property type="molecule type" value="Genomic_DNA"/>
</dbReference>
<sequence length="642" mass="72475">MSRDVEPSKFQAMRSSLLSLLEHVTIAESNCPTGARVAVVSYSDKVKYLIRFQDYQRKQELLEAVRGIALEKTSSLRYLGAAMRYVGRHVFKRTRQALTLRKVAVFFTNGPSEDSAAIVTAAMEYKALNIAPVVIATRSASDAQRAFQADDTGSFLYLLMDRPQENQKILHKINQCVICYDHCKPDSECKFTDTEQPHRGDLDLALVMDGSREIQADQYTGFQELIGSIVKQVALSPKPNTADGQARVALVQTGGSRPQMEFDLQKYRDHKDLEMHLKGMRQHGGGLSLGQTLEYIVEVLLKAQRPRKSRVVLTVVGAETAHSDQAKLAYISQKAKCQGISLFVITVGDHFNITQAEEIASMPLEQHLLHLWQVKEWERGYAQRFFRFFLRVLSKGFNHYPPAQLKRTCDLMLEQGGRQEHFGGQENFGGQEHFGGQEQFGVQKHFGRQTVTKVVTKEVEEHTEEEEEQVEEFLEHTAGGSQTMNDFGQVDNTYDTSRGNGDTVTSQENSNAHCKLDVDSGTDCGDYTQRWHFSKALGACSPFWYGGCDGNANRFSTENECLEKCGIYNHTSPVEIEETTVDNQDACFLKQDEGGCQNYTVKWYFDTTQNECSRFWYGGCGGNDNRFETQEACEGVCLRRKR</sequence>
<proteinExistence type="predicted"/>
<name>A0ACC2GMD2_DALPE</name>
<comment type="caution">
    <text evidence="1">The sequence shown here is derived from an EMBL/GenBank/DDBJ whole genome shotgun (WGS) entry which is preliminary data.</text>
</comment>
<reference evidence="1" key="1">
    <citation type="submission" date="2021-05" db="EMBL/GenBank/DDBJ databases">
        <authorList>
            <person name="Pan Q."/>
            <person name="Jouanno E."/>
            <person name="Zahm M."/>
            <person name="Klopp C."/>
            <person name="Cabau C."/>
            <person name="Louis A."/>
            <person name="Berthelot C."/>
            <person name="Parey E."/>
            <person name="Roest Crollius H."/>
            <person name="Montfort J."/>
            <person name="Robinson-Rechavi M."/>
            <person name="Bouchez O."/>
            <person name="Lampietro C."/>
            <person name="Lopez Roques C."/>
            <person name="Donnadieu C."/>
            <person name="Postlethwait J."/>
            <person name="Bobe J."/>
            <person name="Dillon D."/>
            <person name="Chandos A."/>
            <person name="von Hippel F."/>
            <person name="Guiguen Y."/>
        </authorList>
    </citation>
    <scope>NUCLEOTIDE SEQUENCE</scope>
    <source>
        <strain evidence="1">YG-Jan2019</strain>
    </source>
</reference>
<gene>
    <name evidence="1" type="ORF">DPEC_G00141120</name>
</gene>
<keyword evidence="2" id="KW-1185">Reference proteome</keyword>
<evidence type="ECO:0000313" key="2">
    <source>
        <dbReference type="Proteomes" id="UP001157502"/>
    </source>
</evidence>
<accession>A0ACC2GMD2</accession>
<evidence type="ECO:0000313" key="1">
    <source>
        <dbReference type="EMBL" id="KAJ8004903.1"/>
    </source>
</evidence>
<dbReference type="Proteomes" id="UP001157502">
    <property type="component" value="Chromosome 11"/>
</dbReference>